<keyword evidence="3" id="KW-0325">Glycoprotein</keyword>
<reference evidence="6" key="1">
    <citation type="submission" date="2023-08" db="EMBL/GenBank/DDBJ databases">
        <authorList>
            <person name="Alioto T."/>
            <person name="Alioto T."/>
            <person name="Gomez Garrido J."/>
        </authorList>
    </citation>
    <scope>NUCLEOTIDE SEQUENCE</scope>
</reference>
<feature type="domain" description="Cystatin" evidence="5">
    <location>
        <begin position="166"/>
        <end position="278"/>
    </location>
</feature>
<evidence type="ECO:0000256" key="4">
    <source>
        <dbReference type="SAM" id="MobiDB-lite"/>
    </source>
</evidence>
<evidence type="ECO:0000256" key="1">
    <source>
        <dbReference type="ARBA" id="ARBA00022729"/>
    </source>
</evidence>
<name>A0AAV1FGW4_XYRNO</name>
<evidence type="ECO:0000259" key="5">
    <source>
        <dbReference type="SMART" id="SM00043"/>
    </source>
</evidence>
<sequence>MSSSLQFYISSLVAAVCSRSLFWIIMKGFSTLVLLFSVVLLCSADPILEPVTCGVESIDVAARFAIHHINEHHNHGYKFKLFGIISNNTEKTDEGCTIQLDLKLSETNCHVVNPKPYEDCSTRRDDEGPVEANCNVTMSIKAKDAKIDRYSCDTHTEFEASDLVRRCPDCPLLISLKSKEGVQAAEAIVQQFNQDNQNNQQHYFVLQEVGRTRVGYIPGMGTQYYSEAVLVESHCPMSSRIVPQACEPLCPDRAQHAVCKAAYASMSGEIRDLRCDLFQALNSTALVPGEQEPECAIQLPIDPPGPPGTQGPPVPPPRPFPHADRCHKDFSLEFHPICPWP</sequence>
<dbReference type="InterPro" id="IPR000010">
    <property type="entry name" value="Cystatin_dom"/>
</dbReference>
<evidence type="ECO:0000256" key="3">
    <source>
        <dbReference type="ARBA" id="ARBA00023180"/>
    </source>
</evidence>
<feature type="domain" description="Cystatin" evidence="5">
    <location>
        <begin position="41"/>
        <end position="153"/>
    </location>
</feature>
<evidence type="ECO:0000256" key="2">
    <source>
        <dbReference type="ARBA" id="ARBA00023157"/>
    </source>
</evidence>
<feature type="compositionally biased region" description="Pro residues" evidence="4">
    <location>
        <begin position="301"/>
        <end position="320"/>
    </location>
</feature>
<dbReference type="SUPFAM" id="SSF54403">
    <property type="entry name" value="Cystatin/monellin"/>
    <property type="match status" value="2"/>
</dbReference>
<feature type="region of interest" description="Disordered" evidence="4">
    <location>
        <begin position="296"/>
        <end position="323"/>
    </location>
</feature>
<dbReference type="InterPro" id="IPR050735">
    <property type="entry name" value="Kininogen_Fetuin_HRG"/>
</dbReference>
<dbReference type="AlphaFoldDB" id="A0AAV1FGW4"/>
<gene>
    <name evidence="6" type="ORF">XNOV1_A007050</name>
</gene>
<dbReference type="PANTHER" id="PTHR13814">
    <property type="entry name" value="FETUIN"/>
    <property type="match status" value="1"/>
</dbReference>
<accession>A0AAV1FGW4</accession>
<dbReference type="InterPro" id="IPR046350">
    <property type="entry name" value="Cystatin_sf"/>
</dbReference>
<dbReference type="Proteomes" id="UP001178508">
    <property type="component" value="Chromosome 7"/>
</dbReference>
<dbReference type="SMART" id="SM00043">
    <property type="entry name" value="CY"/>
    <property type="match status" value="2"/>
</dbReference>
<dbReference type="Gene3D" id="3.10.450.10">
    <property type="match status" value="2"/>
</dbReference>
<dbReference type="PANTHER" id="PTHR13814:SF16">
    <property type="entry name" value="CYSTATIN"/>
    <property type="match status" value="1"/>
</dbReference>
<protein>
    <submittedName>
        <fullName evidence="6">Alpha-2-HS-glycoprotein-like</fullName>
    </submittedName>
</protein>
<proteinExistence type="predicted"/>
<dbReference type="EMBL" id="OY660870">
    <property type="protein sequence ID" value="CAJ1060150.1"/>
    <property type="molecule type" value="Genomic_DNA"/>
</dbReference>
<dbReference type="Pfam" id="PF00031">
    <property type="entry name" value="Cystatin"/>
    <property type="match status" value="1"/>
</dbReference>
<organism evidence="6 7">
    <name type="scientific">Xyrichtys novacula</name>
    <name type="common">Pearly razorfish</name>
    <name type="synonym">Hemipteronotus novacula</name>
    <dbReference type="NCBI Taxonomy" id="13765"/>
    <lineage>
        <taxon>Eukaryota</taxon>
        <taxon>Metazoa</taxon>
        <taxon>Chordata</taxon>
        <taxon>Craniata</taxon>
        <taxon>Vertebrata</taxon>
        <taxon>Euteleostomi</taxon>
        <taxon>Actinopterygii</taxon>
        <taxon>Neopterygii</taxon>
        <taxon>Teleostei</taxon>
        <taxon>Neoteleostei</taxon>
        <taxon>Acanthomorphata</taxon>
        <taxon>Eupercaria</taxon>
        <taxon>Labriformes</taxon>
        <taxon>Labridae</taxon>
        <taxon>Xyrichtys</taxon>
    </lineage>
</organism>
<evidence type="ECO:0000313" key="6">
    <source>
        <dbReference type="EMBL" id="CAJ1060150.1"/>
    </source>
</evidence>
<dbReference type="GO" id="GO:0004869">
    <property type="term" value="F:cysteine-type endopeptidase inhibitor activity"/>
    <property type="evidence" value="ECO:0007669"/>
    <property type="project" value="InterPro"/>
</dbReference>
<keyword evidence="7" id="KW-1185">Reference proteome</keyword>
<evidence type="ECO:0000313" key="7">
    <source>
        <dbReference type="Proteomes" id="UP001178508"/>
    </source>
</evidence>
<keyword evidence="1" id="KW-0732">Signal</keyword>
<keyword evidence="2" id="KW-1015">Disulfide bond</keyword>
<dbReference type="GO" id="GO:0005576">
    <property type="term" value="C:extracellular region"/>
    <property type="evidence" value="ECO:0007669"/>
    <property type="project" value="TreeGrafter"/>
</dbReference>